<reference evidence="14 15" key="1">
    <citation type="submission" date="2019-12" db="EMBL/GenBank/DDBJ databases">
        <title>Novel species isolated from a subtropical stream in China.</title>
        <authorList>
            <person name="Lu H."/>
        </authorList>
    </citation>
    <scope>NUCLEOTIDE SEQUENCE [LARGE SCALE GENOMIC DNA]</scope>
    <source>
        <strain evidence="14 15">DS3</strain>
    </source>
</reference>
<keyword evidence="9 10" id="KW-0998">Cell outer membrane</keyword>
<evidence type="ECO:0000256" key="9">
    <source>
        <dbReference type="ARBA" id="ARBA00023237"/>
    </source>
</evidence>
<evidence type="ECO:0000313" key="15">
    <source>
        <dbReference type="Proteomes" id="UP000448575"/>
    </source>
</evidence>
<dbReference type="InterPro" id="IPR036942">
    <property type="entry name" value="Beta-barrel_TonB_sf"/>
</dbReference>
<name>A0A6N9HMG5_9BURK</name>
<evidence type="ECO:0000256" key="5">
    <source>
        <dbReference type="ARBA" id="ARBA00022692"/>
    </source>
</evidence>
<dbReference type="PROSITE" id="PS52016">
    <property type="entry name" value="TONB_DEPENDENT_REC_3"/>
    <property type="match status" value="1"/>
</dbReference>
<keyword evidence="5 10" id="KW-0812">Transmembrane</keyword>
<dbReference type="GO" id="GO:0009279">
    <property type="term" value="C:cell outer membrane"/>
    <property type="evidence" value="ECO:0007669"/>
    <property type="project" value="UniProtKB-SubCell"/>
</dbReference>
<gene>
    <name evidence="14" type="ORF">GTP41_20015</name>
</gene>
<evidence type="ECO:0000256" key="10">
    <source>
        <dbReference type="PROSITE-ProRule" id="PRU01360"/>
    </source>
</evidence>
<dbReference type="InterPro" id="IPR012910">
    <property type="entry name" value="Plug_dom"/>
</dbReference>
<evidence type="ECO:0000259" key="13">
    <source>
        <dbReference type="Pfam" id="PF07715"/>
    </source>
</evidence>
<keyword evidence="3 10" id="KW-0813">Transport</keyword>
<proteinExistence type="inferred from homology"/>
<evidence type="ECO:0000256" key="6">
    <source>
        <dbReference type="ARBA" id="ARBA00023077"/>
    </source>
</evidence>
<dbReference type="Pfam" id="PF00593">
    <property type="entry name" value="TonB_dep_Rec_b-barrel"/>
    <property type="match status" value="1"/>
</dbReference>
<dbReference type="InterPro" id="IPR037066">
    <property type="entry name" value="Plug_dom_sf"/>
</dbReference>
<dbReference type="RefSeq" id="WP_161027339.1">
    <property type="nucleotide sequence ID" value="NZ_WWCJ01000016.1"/>
</dbReference>
<evidence type="ECO:0000256" key="2">
    <source>
        <dbReference type="ARBA" id="ARBA00009810"/>
    </source>
</evidence>
<sequence>MLLTHALVLMLATDADNAMERVQVTGSRINLRQEQLAGVGPVAVIDQDAILRSGATSLETLLQQLPASAGAAGNQGNAYWTANGYGTAQVNLRGLGINRTLVLLNGRRLVVGGTGANSSVDLNMIPLALVERIEVLKDGASAVYGADALAGVVNIITRKAGEGNELALRSGATTRGDGDSHAADGTLGWRTAQGAWTAGLHFSRQESVPMASRAPCPLAANGMQLVCSGSSSTAGGRARLADGRRVNFIEGGLYEPYDVLKHGFNSNTLLNAVNPVRRLGASLFGQQALAPGHAWFNELLYVERRSEQLASPGTLGVFRPMAIAAAHPTNPTGQDLVLERRRVAEAGPRDFFQRTRTARIVSGLRGRFENGWEWSASLNWARNTGIDGSTNVINLDRVAATLDAANCGRAGAAPCGNYLGLNSLAPAVLDYLHTTIRDEGGNAQRSFQASLSGEMMQLPAGAIGFAAGVEVRREQGWRDPDPLVVARVANLNAQDRVAGKYLAREAYAELAVPVLAALRVNAAGRYSHYDLFGAQWTYKAGLDWQVAGPLKLRANRSRAFRVPTVPELFGGVMTQALTTSDPCNRWDSLPADSVVYRNCRADGVPAGYRQLGNTTLTTAGGNLALRPELAQNRSAGLVWTPSRRVTLTADYFDIRIDNAIEAVPGSTKLAICYNTPELAHVFCGAASFTRDPATGDIDFLSSQPENVAQQRISGVDLGALVDFSLADWRMSLALDATRLQRFEVTPYPGGATIAYAGKITGGRGSFAHWRSSAVLSAGKGAWSGSYGLQLIGKADDINGVAANAGASAPSVVYHNASLRYAASAALTLSLAVENLWDRKAPFIQSWIDGNTDTMTYDLLGRRWQLRLAYRF</sequence>
<dbReference type="InterPro" id="IPR000531">
    <property type="entry name" value="Beta-barrel_TonB"/>
</dbReference>
<dbReference type="PANTHER" id="PTHR47234">
    <property type="match status" value="1"/>
</dbReference>
<comment type="caution">
    <text evidence="14">The sequence shown here is derived from an EMBL/GenBank/DDBJ whole genome shotgun (WGS) entry which is preliminary data.</text>
</comment>
<protein>
    <submittedName>
        <fullName evidence="14">TonB-dependent receptor</fullName>
    </submittedName>
</protein>
<dbReference type="Gene3D" id="2.40.170.20">
    <property type="entry name" value="TonB-dependent receptor, beta-barrel domain"/>
    <property type="match status" value="1"/>
</dbReference>
<dbReference type="EMBL" id="WWCJ01000016">
    <property type="protein sequence ID" value="MYN04383.1"/>
    <property type="molecule type" value="Genomic_DNA"/>
</dbReference>
<evidence type="ECO:0000256" key="8">
    <source>
        <dbReference type="ARBA" id="ARBA00023170"/>
    </source>
</evidence>
<evidence type="ECO:0000256" key="11">
    <source>
        <dbReference type="RuleBase" id="RU003357"/>
    </source>
</evidence>
<comment type="subcellular location">
    <subcellularLocation>
        <location evidence="1 10">Cell outer membrane</location>
        <topology evidence="1 10">Multi-pass membrane protein</topology>
    </subcellularLocation>
</comment>
<organism evidence="14 15">
    <name type="scientific">Pseudoduganella guangdongensis</name>
    <dbReference type="NCBI Taxonomy" id="2692179"/>
    <lineage>
        <taxon>Bacteria</taxon>
        <taxon>Pseudomonadati</taxon>
        <taxon>Pseudomonadota</taxon>
        <taxon>Betaproteobacteria</taxon>
        <taxon>Burkholderiales</taxon>
        <taxon>Oxalobacteraceae</taxon>
        <taxon>Telluria group</taxon>
        <taxon>Pseudoduganella</taxon>
    </lineage>
</organism>
<keyword evidence="7 10" id="KW-0472">Membrane</keyword>
<evidence type="ECO:0000259" key="12">
    <source>
        <dbReference type="Pfam" id="PF00593"/>
    </source>
</evidence>
<evidence type="ECO:0000256" key="7">
    <source>
        <dbReference type="ARBA" id="ARBA00023136"/>
    </source>
</evidence>
<dbReference type="InterPro" id="IPR039426">
    <property type="entry name" value="TonB-dep_rcpt-like"/>
</dbReference>
<keyword evidence="6 11" id="KW-0798">TonB box</keyword>
<keyword evidence="4 10" id="KW-1134">Transmembrane beta strand</keyword>
<dbReference type="CDD" id="cd01347">
    <property type="entry name" value="ligand_gated_channel"/>
    <property type="match status" value="1"/>
</dbReference>
<evidence type="ECO:0000313" key="14">
    <source>
        <dbReference type="EMBL" id="MYN04383.1"/>
    </source>
</evidence>
<feature type="domain" description="TonB-dependent receptor plug" evidence="13">
    <location>
        <begin position="40"/>
        <end position="152"/>
    </location>
</feature>
<dbReference type="AlphaFoldDB" id="A0A6N9HMG5"/>
<accession>A0A6N9HMG5</accession>
<dbReference type="Proteomes" id="UP000448575">
    <property type="component" value="Unassembled WGS sequence"/>
</dbReference>
<keyword evidence="8 14" id="KW-0675">Receptor</keyword>
<dbReference type="Pfam" id="PF07715">
    <property type="entry name" value="Plug"/>
    <property type="match status" value="1"/>
</dbReference>
<dbReference type="PANTHER" id="PTHR47234:SF2">
    <property type="entry name" value="TONB-DEPENDENT RECEPTOR"/>
    <property type="match status" value="1"/>
</dbReference>
<evidence type="ECO:0000256" key="1">
    <source>
        <dbReference type="ARBA" id="ARBA00004571"/>
    </source>
</evidence>
<feature type="domain" description="TonB-dependent receptor-like beta-barrel" evidence="12">
    <location>
        <begin position="349"/>
        <end position="835"/>
    </location>
</feature>
<evidence type="ECO:0000256" key="3">
    <source>
        <dbReference type="ARBA" id="ARBA00022448"/>
    </source>
</evidence>
<dbReference type="SUPFAM" id="SSF56935">
    <property type="entry name" value="Porins"/>
    <property type="match status" value="1"/>
</dbReference>
<dbReference type="Gene3D" id="2.170.130.10">
    <property type="entry name" value="TonB-dependent receptor, plug domain"/>
    <property type="match status" value="1"/>
</dbReference>
<evidence type="ECO:0000256" key="4">
    <source>
        <dbReference type="ARBA" id="ARBA00022452"/>
    </source>
</evidence>
<keyword evidence="15" id="KW-1185">Reference proteome</keyword>
<comment type="similarity">
    <text evidence="2 10 11">Belongs to the TonB-dependent receptor family.</text>
</comment>